<evidence type="ECO:0000313" key="1">
    <source>
        <dbReference type="EMBL" id="TPX36896.1"/>
    </source>
</evidence>
<protein>
    <submittedName>
        <fullName evidence="1">Uncharacterized protein</fullName>
    </submittedName>
</protein>
<sequence>ISAPHPIARTRFDALKKCIQQPHPTLFKSQISPLTRGESQTPRQYILCWVAPTQTVSSKHGTVARAPINTPAGTVAAGTVINSARVTCCESLKACWLGGPVVFTKSGH</sequence>
<dbReference type="Proteomes" id="UP000317494">
    <property type="component" value="Unassembled WGS sequence"/>
</dbReference>
<organism evidence="1 2">
    <name type="scientific">Synchytrium endobioticum</name>
    <dbReference type="NCBI Taxonomy" id="286115"/>
    <lineage>
        <taxon>Eukaryota</taxon>
        <taxon>Fungi</taxon>
        <taxon>Fungi incertae sedis</taxon>
        <taxon>Chytridiomycota</taxon>
        <taxon>Chytridiomycota incertae sedis</taxon>
        <taxon>Chytridiomycetes</taxon>
        <taxon>Synchytriales</taxon>
        <taxon>Synchytriaceae</taxon>
        <taxon>Synchytrium</taxon>
    </lineage>
</organism>
<dbReference type="AlphaFoldDB" id="A0A507CFY0"/>
<gene>
    <name evidence="1" type="ORF">SeMB42_g06981</name>
</gene>
<reference evidence="1 2" key="1">
    <citation type="journal article" date="2019" name="Sci. Rep.">
        <title>Comparative genomics of chytrid fungi reveal insights into the obligate biotrophic and pathogenic lifestyle of Synchytrium endobioticum.</title>
        <authorList>
            <person name="van de Vossenberg B.T.L.H."/>
            <person name="Warris S."/>
            <person name="Nguyen H.D.T."/>
            <person name="van Gent-Pelzer M.P.E."/>
            <person name="Joly D.L."/>
            <person name="van de Geest H.C."/>
            <person name="Bonants P.J.M."/>
            <person name="Smith D.S."/>
            <person name="Levesque C.A."/>
            <person name="van der Lee T.A.J."/>
        </authorList>
    </citation>
    <scope>NUCLEOTIDE SEQUENCE [LARGE SCALE GENOMIC DNA]</scope>
    <source>
        <strain evidence="1 2">MB42</strain>
    </source>
</reference>
<evidence type="ECO:0000313" key="2">
    <source>
        <dbReference type="Proteomes" id="UP000317494"/>
    </source>
</evidence>
<keyword evidence="2" id="KW-1185">Reference proteome</keyword>
<proteinExistence type="predicted"/>
<dbReference type="VEuPathDB" id="FungiDB:SeMB42_g06981"/>
<accession>A0A507CFY0</accession>
<comment type="caution">
    <text evidence="1">The sequence shown here is derived from an EMBL/GenBank/DDBJ whole genome shotgun (WGS) entry which is preliminary data.</text>
</comment>
<dbReference type="EMBL" id="QEAN01000439">
    <property type="protein sequence ID" value="TPX36896.1"/>
    <property type="molecule type" value="Genomic_DNA"/>
</dbReference>
<feature type="non-terminal residue" evidence="1">
    <location>
        <position position="1"/>
    </location>
</feature>
<name>A0A507CFY0_9FUNG</name>